<dbReference type="EMBL" id="JAGZGG010000007">
    <property type="protein sequence ID" value="MBS5331827.1"/>
    <property type="molecule type" value="Genomic_DNA"/>
</dbReference>
<dbReference type="InterPro" id="IPR048052">
    <property type="entry name" value="FM1-like"/>
</dbReference>
<evidence type="ECO:0000256" key="2">
    <source>
        <dbReference type="SAM" id="Phobius"/>
    </source>
</evidence>
<comment type="caution">
    <text evidence="6">The sequence shown here is derived from an EMBL/GenBank/DDBJ whole genome shotgun (WGS) entry which is preliminary data.</text>
</comment>
<proteinExistence type="predicted"/>
<feature type="transmembrane region" description="Helical" evidence="2">
    <location>
        <begin position="715"/>
        <end position="738"/>
    </location>
</feature>
<gene>
    <name evidence="6" type="ORF">KHY36_04765</name>
</gene>
<dbReference type="Pfam" id="PF16555">
    <property type="entry name" value="GramPos_pilinD1"/>
    <property type="match status" value="1"/>
</dbReference>
<evidence type="ECO:0000313" key="6">
    <source>
        <dbReference type="EMBL" id="MBS5331827.1"/>
    </source>
</evidence>
<evidence type="ECO:0000259" key="4">
    <source>
        <dbReference type="Pfam" id="PF16555"/>
    </source>
</evidence>
<dbReference type="InterPro" id="IPR026466">
    <property type="entry name" value="Fim_isopep_form_D2_dom"/>
</dbReference>
<keyword evidence="2" id="KW-1133">Transmembrane helix</keyword>
<keyword evidence="3" id="KW-0732">Signal</keyword>
<dbReference type="Gene3D" id="2.60.40.10">
    <property type="entry name" value="Immunoglobulins"/>
    <property type="match status" value="3"/>
</dbReference>
<evidence type="ECO:0000313" key="7">
    <source>
        <dbReference type="Proteomes" id="UP000759273"/>
    </source>
</evidence>
<evidence type="ECO:0000259" key="5">
    <source>
        <dbReference type="Pfam" id="PF17802"/>
    </source>
</evidence>
<keyword evidence="2" id="KW-0812">Transmembrane</keyword>
<feature type="signal peptide" evidence="3">
    <location>
        <begin position="1"/>
        <end position="26"/>
    </location>
</feature>
<feature type="domain" description="SpaA-like prealbumin fold" evidence="5">
    <location>
        <begin position="525"/>
        <end position="635"/>
    </location>
</feature>
<accession>A0A943DCI2</accession>
<dbReference type="Proteomes" id="UP000759273">
    <property type="component" value="Unassembled WGS sequence"/>
</dbReference>
<dbReference type="Pfam" id="PF17802">
    <property type="entry name" value="SpaA"/>
    <property type="match status" value="1"/>
</dbReference>
<sequence>MKLKRFLTGVLSAVMALSVCALPAAAAEGAGATTTAPSTSTIDTGKKGSITIHKYLVEGDVTGSSNYGEKLTEEPKAEAAKDVGFSIYQVMTAKELVAYYNGKDNTEPKASDYTINETDKTKVTTKGGEEYKRSGEEQKTDATGVTTFNQLEVGLYLVVETTKPAAVTEAVEPFLVSVPMTKVGESGKDDPTQWLYDIHVYPKNSTQTGTICLKKQGLVGGAEISNPTDLNGVQFKLERLKEGKTVGENDAWEIVKNGNSDLYTTGTVDSQNGSQNGIIKVEGLHPGTYRFTEVGYADSAAGVDKKYILDTAASYTFKIEAGNNGTQTVTPLDTDNKDYTIDGTTITVTNYAPDVDKQVVNRTDGKTYQEAADYAVGDKIPYRIAVTIPTNIAKLKTFYLTDTPENLDDDTSTINFYKNPECTAQIVDKTSLLKNSITVYPADTAKGSGFKIDFDPKKLTSYAGKTIYITYDATLNKGADTTTAGNHNKVDLTYSNKVKPDGADEVANTDHNHIEDTAVVYTFQIDITKVGKDGNKETKLDGVTFKLYEQIAPKVTAAGDVLSDTDAKALGFKDTDNFSYKEVATGTTEGGGKLTFTGLSNSKTAKPDASRYWLVETKTKDGYNLLGAPVEAKLDIVYKTTWKEENTFENGVLVKHSHDANTETFKKPNDGSQTNNGTQEGTEQSAGLDRGEKVTYGILSTEIINKKGFQLPVTGGFGTLLFSGIGVLLVLAGVAVLFSMKKKNDRA</sequence>
<dbReference type="InterPro" id="IPR032364">
    <property type="entry name" value="GramPos_pilinD1_N"/>
</dbReference>
<dbReference type="NCBIfam" id="TIGR01167">
    <property type="entry name" value="LPXTG_anchor"/>
    <property type="match status" value="1"/>
</dbReference>
<reference evidence="6" key="1">
    <citation type="submission" date="2021-02" db="EMBL/GenBank/DDBJ databases">
        <title>Infant gut strain persistence is associated with maternal origin, phylogeny, and functional potential including surface adhesion and iron acquisition.</title>
        <authorList>
            <person name="Lou Y.C."/>
        </authorList>
    </citation>
    <scope>NUCLEOTIDE SEQUENCE</scope>
    <source>
        <strain evidence="6">L3_101_000M1_dasL3_101_000M1_concoct_87</strain>
    </source>
</reference>
<dbReference type="NCBIfam" id="TIGR04226">
    <property type="entry name" value="RrgB_K2N_iso_D2"/>
    <property type="match status" value="1"/>
</dbReference>
<protein>
    <submittedName>
        <fullName evidence="6">SpaH/EbpB family LPXTG-anchored major pilin</fullName>
    </submittedName>
</protein>
<feature type="region of interest" description="Disordered" evidence="1">
    <location>
        <begin position="660"/>
        <end position="688"/>
    </location>
</feature>
<evidence type="ECO:0000256" key="3">
    <source>
        <dbReference type="SAM" id="SignalP"/>
    </source>
</evidence>
<feature type="compositionally biased region" description="Basic and acidic residues" evidence="1">
    <location>
        <begin position="660"/>
        <end position="669"/>
    </location>
</feature>
<name>A0A943DCI2_9FIRM</name>
<organism evidence="6 7">
    <name type="scientific">Subdoligranulum variabile</name>
    <dbReference type="NCBI Taxonomy" id="214851"/>
    <lineage>
        <taxon>Bacteria</taxon>
        <taxon>Bacillati</taxon>
        <taxon>Bacillota</taxon>
        <taxon>Clostridia</taxon>
        <taxon>Eubacteriales</taxon>
        <taxon>Oscillospiraceae</taxon>
        <taxon>Subdoligranulum</taxon>
    </lineage>
</organism>
<evidence type="ECO:0000256" key="1">
    <source>
        <dbReference type="SAM" id="MobiDB-lite"/>
    </source>
</evidence>
<dbReference type="InterPro" id="IPR013783">
    <property type="entry name" value="Ig-like_fold"/>
</dbReference>
<dbReference type="Gene3D" id="2.60.40.740">
    <property type="match status" value="1"/>
</dbReference>
<feature type="domain" description="Gram-positive pilin subunit D1 N-terminal" evidence="4">
    <location>
        <begin position="46"/>
        <end position="205"/>
    </location>
</feature>
<dbReference type="AlphaFoldDB" id="A0A943DCI2"/>
<dbReference type="NCBIfam" id="NF033902">
    <property type="entry name" value="iso_D2_wall_anc"/>
    <property type="match status" value="1"/>
</dbReference>
<feature type="compositionally biased region" description="Polar residues" evidence="1">
    <location>
        <begin position="670"/>
        <end position="685"/>
    </location>
</feature>
<dbReference type="InterPro" id="IPR041033">
    <property type="entry name" value="SpaA_PFL_dom_1"/>
</dbReference>
<keyword evidence="2" id="KW-0472">Membrane</keyword>
<feature type="chain" id="PRO_5037461029" evidence="3">
    <location>
        <begin position="27"/>
        <end position="747"/>
    </location>
</feature>